<dbReference type="Proteomes" id="UP000828390">
    <property type="component" value="Unassembled WGS sequence"/>
</dbReference>
<name>A0A9D4GAR7_DREPO</name>
<reference evidence="2" key="1">
    <citation type="journal article" date="2019" name="bioRxiv">
        <title>The Genome of the Zebra Mussel, Dreissena polymorpha: A Resource for Invasive Species Research.</title>
        <authorList>
            <person name="McCartney M.A."/>
            <person name="Auch B."/>
            <person name="Kono T."/>
            <person name="Mallez S."/>
            <person name="Zhang Y."/>
            <person name="Obille A."/>
            <person name="Becker A."/>
            <person name="Abrahante J.E."/>
            <person name="Garbe J."/>
            <person name="Badalamenti J.P."/>
            <person name="Herman A."/>
            <person name="Mangelson H."/>
            <person name="Liachko I."/>
            <person name="Sullivan S."/>
            <person name="Sone E.D."/>
            <person name="Koren S."/>
            <person name="Silverstein K.A.T."/>
            <person name="Beckman K.B."/>
            <person name="Gohl D.M."/>
        </authorList>
    </citation>
    <scope>NUCLEOTIDE SEQUENCE</scope>
    <source>
        <strain evidence="2">Duluth1</strain>
        <tissue evidence="2">Whole animal</tissue>
    </source>
</reference>
<feature type="region of interest" description="Disordered" evidence="1">
    <location>
        <begin position="59"/>
        <end position="81"/>
    </location>
</feature>
<organism evidence="2 3">
    <name type="scientific">Dreissena polymorpha</name>
    <name type="common">Zebra mussel</name>
    <name type="synonym">Mytilus polymorpha</name>
    <dbReference type="NCBI Taxonomy" id="45954"/>
    <lineage>
        <taxon>Eukaryota</taxon>
        <taxon>Metazoa</taxon>
        <taxon>Spiralia</taxon>
        <taxon>Lophotrochozoa</taxon>
        <taxon>Mollusca</taxon>
        <taxon>Bivalvia</taxon>
        <taxon>Autobranchia</taxon>
        <taxon>Heteroconchia</taxon>
        <taxon>Euheterodonta</taxon>
        <taxon>Imparidentia</taxon>
        <taxon>Neoheterodontei</taxon>
        <taxon>Myida</taxon>
        <taxon>Dreissenoidea</taxon>
        <taxon>Dreissenidae</taxon>
        <taxon>Dreissena</taxon>
    </lineage>
</organism>
<gene>
    <name evidence="2" type="ORF">DPMN_141843</name>
</gene>
<reference evidence="2" key="2">
    <citation type="submission" date="2020-11" db="EMBL/GenBank/DDBJ databases">
        <authorList>
            <person name="McCartney M.A."/>
            <person name="Auch B."/>
            <person name="Kono T."/>
            <person name="Mallez S."/>
            <person name="Becker A."/>
            <person name="Gohl D.M."/>
            <person name="Silverstein K.A.T."/>
            <person name="Koren S."/>
            <person name="Bechman K.B."/>
            <person name="Herman A."/>
            <person name="Abrahante J.E."/>
            <person name="Garbe J."/>
        </authorList>
    </citation>
    <scope>NUCLEOTIDE SEQUENCE</scope>
    <source>
        <strain evidence="2">Duluth1</strain>
        <tissue evidence="2">Whole animal</tissue>
    </source>
</reference>
<evidence type="ECO:0000313" key="2">
    <source>
        <dbReference type="EMBL" id="KAH3813387.1"/>
    </source>
</evidence>
<accession>A0A9D4GAR7</accession>
<proteinExistence type="predicted"/>
<protein>
    <submittedName>
        <fullName evidence="2">Uncharacterized protein</fullName>
    </submittedName>
</protein>
<evidence type="ECO:0000313" key="3">
    <source>
        <dbReference type="Proteomes" id="UP000828390"/>
    </source>
</evidence>
<comment type="caution">
    <text evidence="2">The sequence shown here is derived from an EMBL/GenBank/DDBJ whole genome shotgun (WGS) entry which is preliminary data.</text>
</comment>
<dbReference type="AlphaFoldDB" id="A0A9D4GAR7"/>
<dbReference type="EMBL" id="JAIWYP010000006">
    <property type="protein sequence ID" value="KAH3813387.1"/>
    <property type="molecule type" value="Genomic_DNA"/>
</dbReference>
<keyword evidence="3" id="KW-1185">Reference proteome</keyword>
<evidence type="ECO:0000256" key="1">
    <source>
        <dbReference type="SAM" id="MobiDB-lite"/>
    </source>
</evidence>
<sequence length="81" mass="8818">MPQLKLARAAVRSHVLVNAQQQEHPHSVGLAVPAWVKRARSHPPGSYDAARSCQVLADGREGGRRHSARGSRAGWTRFSLA</sequence>